<dbReference type="Pfam" id="PF13460">
    <property type="entry name" value="NAD_binding_10"/>
    <property type="match status" value="1"/>
</dbReference>
<protein>
    <submittedName>
        <fullName evidence="2">NAD(P)H-binding protein</fullName>
    </submittedName>
</protein>
<dbReference type="SUPFAM" id="SSF51735">
    <property type="entry name" value="NAD(P)-binding Rossmann-fold domains"/>
    <property type="match status" value="1"/>
</dbReference>
<reference evidence="2" key="1">
    <citation type="submission" date="2024-06" db="EMBL/GenBank/DDBJ databases">
        <title>Draft genome sequence of Microbacterium sp. strain A8/3-1, isolated from Oxytropis tragacanthoides Fisch. ex DC. Root nodules in the Altai region of Russia.</title>
        <authorList>
            <person name="Sazanova A."/>
            <person name="Guro P."/>
            <person name="Kuznetsova I."/>
            <person name="Belimov A."/>
            <person name="Safronova V."/>
        </authorList>
    </citation>
    <scope>NUCLEOTIDE SEQUENCE</scope>
    <source>
        <strain evidence="2">A8/3-1</strain>
    </source>
</reference>
<dbReference type="RefSeq" id="WP_350351683.1">
    <property type="nucleotide sequence ID" value="NZ_CP158357.1"/>
</dbReference>
<dbReference type="PANTHER" id="PTHR43355">
    <property type="entry name" value="FLAVIN REDUCTASE (NADPH)"/>
    <property type="match status" value="1"/>
</dbReference>
<accession>A0AAU7VW10</accession>
<sequence length="210" mass="22059">MKVLVLGSSGMIGTAVSAELIVRGHEVIAGVRSNSTSEHPRSVVVDVRDEATLVRAAVETDAIMSCIGGAGRGDHDVVVDAVAPLLTAAKQTRSGRLLVVGGAGSLFDGPKQRLDASDFDPGSRPSALAQKAALEALRERGDAVDWVYLSPSDVIGPGPATGAVVLGEDTLLRGRDGESFVTTGDFAVAFVDELEHPRHHRERFTVRTLR</sequence>
<evidence type="ECO:0000259" key="1">
    <source>
        <dbReference type="Pfam" id="PF13460"/>
    </source>
</evidence>
<gene>
    <name evidence="2" type="ORF">ABS642_21335</name>
</gene>
<dbReference type="AlphaFoldDB" id="A0AAU7VW10"/>
<feature type="domain" description="NAD(P)-binding" evidence="1">
    <location>
        <begin position="7"/>
        <end position="196"/>
    </location>
</feature>
<name>A0AAU7VW10_9MICO</name>
<dbReference type="InterPro" id="IPR036291">
    <property type="entry name" value="NAD(P)-bd_dom_sf"/>
</dbReference>
<dbReference type="Gene3D" id="3.40.50.720">
    <property type="entry name" value="NAD(P)-binding Rossmann-like Domain"/>
    <property type="match status" value="1"/>
</dbReference>
<dbReference type="PANTHER" id="PTHR43355:SF2">
    <property type="entry name" value="FLAVIN REDUCTASE (NADPH)"/>
    <property type="match status" value="1"/>
</dbReference>
<dbReference type="InterPro" id="IPR051606">
    <property type="entry name" value="Polyketide_Oxido-like"/>
</dbReference>
<proteinExistence type="predicted"/>
<dbReference type="InterPro" id="IPR016040">
    <property type="entry name" value="NAD(P)-bd_dom"/>
</dbReference>
<organism evidence="2">
    <name type="scientific">Microbacterium sp. A8/3-1</name>
    <dbReference type="NCBI Taxonomy" id="3160749"/>
    <lineage>
        <taxon>Bacteria</taxon>
        <taxon>Bacillati</taxon>
        <taxon>Actinomycetota</taxon>
        <taxon>Actinomycetes</taxon>
        <taxon>Micrococcales</taxon>
        <taxon>Microbacteriaceae</taxon>
        <taxon>Microbacterium</taxon>
    </lineage>
</organism>
<dbReference type="EMBL" id="CP158357">
    <property type="protein sequence ID" value="XBX78415.1"/>
    <property type="molecule type" value="Genomic_DNA"/>
</dbReference>
<dbReference type="GO" id="GO:0016646">
    <property type="term" value="F:oxidoreductase activity, acting on the CH-NH group of donors, NAD or NADP as acceptor"/>
    <property type="evidence" value="ECO:0007669"/>
    <property type="project" value="TreeGrafter"/>
</dbReference>
<evidence type="ECO:0000313" key="2">
    <source>
        <dbReference type="EMBL" id="XBX78415.1"/>
    </source>
</evidence>